<gene>
    <name evidence="2" type="ORF">O181_008535</name>
</gene>
<sequence>MKLLLIEVEVTTPLNQMDLNPDISFINQKYKNFSPEEKHKWRMPEVPKVPKEQNHLQQEALEIYQFQHKSCLMAAKKQEKDSRPSEGLETHFFQIKSPKDKTLVEKPKNLVRAPEVIFGPTEGQQPSGSSSRLHRQEYASKRPKQGQASPKEQSEGQARRKGKVKTQVEQT</sequence>
<comment type="caution">
    <text evidence="2">The sequence shown here is derived from an EMBL/GenBank/DDBJ whole genome shotgun (WGS) entry which is preliminary data.</text>
</comment>
<protein>
    <submittedName>
        <fullName evidence="2">Uncharacterized protein</fullName>
    </submittedName>
</protein>
<organism evidence="2 3">
    <name type="scientific">Austropuccinia psidii MF-1</name>
    <dbReference type="NCBI Taxonomy" id="1389203"/>
    <lineage>
        <taxon>Eukaryota</taxon>
        <taxon>Fungi</taxon>
        <taxon>Dikarya</taxon>
        <taxon>Basidiomycota</taxon>
        <taxon>Pucciniomycotina</taxon>
        <taxon>Pucciniomycetes</taxon>
        <taxon>Pucciniales</taxon>
        <taxon>Sphaerophragmiaceae</taxon>
        <taxon>Austropuccinia</taxon>
    </lineage>
</organism>
<name>A0A9Q3GIZ6_9BASI</name>
<keyword evidence="3" id="KW-1185">Reference proteome</keyword>
<evidence type="ECO:0000313" key="3">
    <source>
        <dbReference type="Proteomes" id="UP000765509"/>
    </source>
</evidence>
<feature type="compositionally biased region" description="Polar residues" evidence="1">
    <location>
        <begin position="122"/>
        <end position="131"/>
    </location>
</feature>
<dbReference type="AlphaFoldDB" id="A0A9Q3GIZ6"/>
<feature type="compositionally biased region" description="Basic and acidic residues" evidence="1">
    <location>
        <begin position="76"/>
        <end position="89"/>
    </location>
</feature>
<accession>A0A9Q3GIZ6</accession>
<feature type="compositionally biased region" description="Basic and acidic residues" evidence="1">
    <location>
        <begin position="97"/>
        <end position="108"/>
    </location>
</feature>
<evidence type="ECO:0000256" key="1">
    <source>
        <dbReference type="SAM" id="MobiDB-lite"/>
    </source>
</evidence>
<dbReference type="EMBL" id="AVOT02001985">
    <property type="protein sequence ID" value="MBW0468820.1"/>
    <property type="molecule type" value="Genomic_DNA"/>
</dbReference>
<proteinExistence type="predicted"/>
<evidence type="ECO:0000313" key="2">
    <source>
        <dbReference type="EMBL" id="MBW0468820.1"/>
    </source>
</evidence>
<dbReference type="Proteomes" id="UP000765509">
    <property type="component" value="Unassembled WGS sequence"/>
</dbReference>
<reference evidence="2" key="1">
    <citation type="submission" date="2021-03" db="EMBL/GenBank/DDBJ databases">
        <title>Draft genome sequence of rust myrtle Austropuccinia psidii MF-1, a brazilian biotype.</title>
        <authorList>
            <person name="Quecine M.C."/>
            <person name="Pachon D.M.R."/>
            <person name="Bonatelli M.L."/>
            <person name="Correr F.H."/>
            <person name="Franceschini L.M."/>
            <person name="Leite T.F."/>
            <person name="Margarido G.R.A."/>
            <person name="Almeida C.A."/>
            <person name="Ferrarezi J.A."/>
            <person name="Labate C.A."/>
        </authorList>
    </citation>
    <scope>NUCLEOTIDE SEQUENCE</scope>
    <source>
        <strain evidence="2">MF-1</strain>
    </source>
</reference>
<feature type="region of interest" description="Disordered" evidence="1">
    <location>
        <begin position="74"/>
        <end position="171"/>
    </location>
</feature>